<keyword evidence="2" id="KW-1133">Transmembrane helix</keyword>
<sequence length="800" mass="94153">QSTKRWNGHCTTRGSISPEAAWFKAGCDSDIVPKKRDLEDERPIPDLKCDQCLRIGTERCEATPEGQPDRCVCKQGWNGLTCWRYPRFCPNITCPTDSTCQERVDHAVCVCQTDKCIMEARALNRSPEMVFLDKAVHWGGPGFTFFFRILMSFLFPERGCTVQDSLQYMRAIWVTVAGVIYVLSSIPATLEMEIAERRIFSILFHIPQLLVHIYFALEVFHCDSVRRGKSDNCWSKWSKDRKYRWDYLRTHGSTIILGTLLACSIWYLNWHSQQREYTSIGVVDSNGGMLIWTMVAYFFCALYSTLKSLEILMNPNRRKLETVRRDNKYECCDKPKLQEYEDACWRNIVMCLIGAPIQCAYSMTLVAVLAYDQKELKYINIALVILNTMAGFMQAVQCDRKTLGKMESLKLARKPLKEGYNAYTYQTTSEIMAQKGKEAYDDMMKKRREDEEAKLKEIEDRREKIRLIFLEKGIPDTFLPHTPLEGPTDCNRVEYNLFDKKYLTAREREWYFTRWTYTYLMARTKWSITIADACVFVKYGLDRFIAGDECPSAQAALMFNEWIDLMLTQDRIDYVKRNHSEKRFLADMPQWFRDDMKGLSVRDRVRECPIDPMKRRILGPVCDFFTFSCSEEQEKGPGLYKDLFGFMWETTIYKDLPVFTKAQEELIMKKMENDSARDNIRFDIIYSDDNGFRQSQGKPYEEALYQFFKVKEAFPEGRRVKSLNPRLDHIPDYSFMVQTRPDFIGPRQPEYHLPCGPLLRRYFVETTYRQIRDLVFNIQCEQFGQRRMNHRVRRVIRENS</sequence>
<keyword evidence="1" id="KW-0175">Coiled coil</keyword>
<keyword evidence="2" id="KW-0812">Transmembrane</keyword>
<comment type="caution">
    <text evidence="3">The sequence shown here is derived from an EMBL/GenBank/DDBJ whole genome shotgun (WGS) entry which is preliminary data.</text>
</comment>
<evidence type="ECO:0000256" key="1">
    <source>
        <dbReference type="SAM" id="Coils"/>
    </source>
</evidence>
<evidence type="ECO:0000256" key="2">
    <source>
        <dbReference type="SAM" id="Phobius"/>
    </source>
</evidence>
<evidence type="ECO:0000313" key="4">
    <source>
        <dbReference type="Proteomes" id="UP001432027"/>
    </source>
</evidence>
<protein>
    <recommendedName>
        <fullName evidence="5">EGF-like domain-containing protein</fullName>
    </recommendedName>
</protein>
<gene>
    <name evidence="3" type="ORF">PENTCL1PPCAC_24043</name>
</gene>
<feature type="transmembrane region" description="Helical" evidence="2">
    <location>
        <begin position="247"/>
        <end position="269"/>
    </location>
</feature>
<feature type="coiled-coil region" evidence="1">
    <location>
        <begin position="441"/>
        <end position="468"/>
    </location>
</feature>
<keyword evidence="2" id="KW-0472">Membrane</keyword>
<evidence type="ECO:0000313" key="3">
    <source>
        <dbReference type="EMBL" id="GMT01869.1"/>
    </source>
</evidence>
<proteinExistence type="predicted"/>
<feature type="transmembrane region" description="Helical" evidence="2">
    <location>
        <begin position="199"/>
        <end position="220"/>
    </location>
</feature>
<feature type="non-terminal residue" evidence="3">
    <location>
        <position position="1"/>
    </location>
</feature>
<feature type="transmembrane region" description="Helical" evidence="2">
    <location>
        <begin position="348"/>
        <end position="371"/>
    </location>
</feature>
<dbReference type="AlphaFoldDB" id="A0AAV5U6X1"/>
<evidence type="ECO:0008006" key="5">
    <source>
        <dbReference type="Google" id="ProtNLM"/>
    </source>
</evidence>
<feature type="transmembrane region" description="Helical" evidence="2">
    <location>
        <begin position="289"/>
        <end position="309"/>
    </location>
</feature>
<keyword evidence="4" id="KW-1185">Reference proteome</keyword>
<dbReference type="EMBL" id="BTSX01000005">
    <property type="protein sequence ID" value="GMT01869.1"/>
    <property type="molecule type" value="Genomic_DNA"/>
</dbReference>
<reference evidence="3" key="1">
    <citation type="submission" date="2023-10" db="EMBL/GenBank/DDBJ databases">
        <title>Genome assembly of Pristionchus species.</title>
        <authorList>
            <person name="Yoshida K."/>
            <person name="Sommer R.J."/>
        </authorList>
    </citation>
    <scope>NUCLEOTIDE SEQUENCE</scope>
    <source>
        <strain evidence="3">RS0144</strain>
    </source>
</reference>
<dbReference type="Proteomes" id="UP001432027">
    <property type="component" value="Unassembled WGS sequence"/>
</dbReference>
<accession>A0AAV5U6X1</accession>
<feature type="transmembrane region" description="Helical" evidence="2">
    <location>
        <begin position="168"/>
        <end position="187"/>
    </location>
</feature>
<organism evidence="3 4">
    <name type="scientific">Pristionchus entomophagus</name>
    <dbReference type="NCBI Taxonomy" id="358040"/>
    <lineage>
        <taxon>Eukaryota</taxon>
        <taxon>Metazoa</taxon>
        <taxon>Ecdysozoa</taxon>
        <taxon>Nematoda</taxon>
        <taxon>Chromadorea</taxon>
        <taxon>Rhabditida</taxon>
        <taxon>Rhabditina</taxon>
        <taxon>Diplogasteromorpha</taxon>
        <taxon>Diplogasteroidea</taxon>
        <taxon>Neodiplogasteridae</taxon>
        <taxon>Pristionchus</taxon>
    </lineage>
</organism>
<name>A0AAV5U6X1_9BILA</name>